<accession>A0A5E6MIY5</accession>
<evidence type="ECO:0000313" key="2">
    <source>
        <dbReference type="Proteomes" id="UP000381693"/>
    </source>
</evidence>
<dbReference type="Proteomes" id="UP000381693">
    <property type="component" value="Unassembled WGS sequence"/>
</dbReference>
<dbReference type="AlphaFoldDB" id="A0A5E6MIY5"/>
<proteinExistence type="predicted"/>
<protein>
    <recommendedName>
        <fullName evidence="3">Filamentous haemagglutinin FhaB/tRNA nuclease CdiA-like TPS domain-containing protein</fullName>
    </recommendedName>
</protein>
<keyword evidence="2" id="KW-1185">Reference proteome</keyword>
<reference evidence="1" key="1">
    <citation type="submission" date="2019-09" db="EMBL/GenBank/DDBJ databases">
        <authorList>
            <person name="Cremers G."/>
        </authorList>
    </citation>
    <scope>NUCLEOTIDE SEQUENCE [LARGE SCALE GENOMIC DNA]</scope>
    <source>
        <strain evidence="1">3B</strain>
    </source>
</reference>
<sequence length="760" mass="74154">MEDRVKKKSNGNLSVWRAALLTAALAGLAGFGIGSARATVVAPLQLPGHGSVVAGSATATGVYGAGGTGHILVGANDTVINWGNTGGSIGTNQPGGFNIGGSAHLVITGAAGLSLLNVDVSGSPSQIFGLLNTNINTFVANANGITVGPGATIVAPAGIGLIAATVNAAQFAANGTLPISFTAGGPLNVQGDLVAAGGPGHSIILAGSGAVNISPIPNGADHYFKPGTNVTVIGGVGGVVSGGAFTPMDSLGSSTPSASTPTTVTLNLGSSAHPYDLRLSGPNGTVPSVGTMVLANGNIVNDGVLSTSTTYHGIPNALPALQWTGTLTNNGTILAELNSAVTGGRVSFYGNTSALLPYGGLVNNGTIAQNVAGRFVVNLPGTIVNSSGATISNVGGQVALWAGSAALPVLPVSGAVINQGSIASSDGIALVASNPNHVGPNPGGGVFSNGTLQFVDGNAFADGAYLNVRSLTGNAFLGGSISVADPNGLATALLQSGSPGGVFVLAANLTAGSVTFTGGSLTGGATITTNTLALTDFTGNVNHRVGTNALLNGFTVANGSSGNTVILLDMPTTADGAIGPQAVNLAIHGNATIHSGGSSTFVNSLGSTGVLPTEANVGSQLLIQTSGNLTVASSVHGPEDSALSSLALGVHGFVFPGGIVLLSGYSNGVLTNPSAVLTLNTVVDNGYAPTVPGGQGIFFQAPTIVTAAPVITNGNAWVNFSTAPSIVPAIYGVAPATNISPTAYTIVADPSAYHVRPFVP</sequence>
<dbReference type="EMBL" id="CABFUZ020000104">
    <property type="protein sequence ID" value="VVM06026.1"/>
    <property type="molecule type" value="Genomic_DNA"/>
</dbReference>
<name>A0A5E6MIY5_9BACT</name>
<gene>
    <name evidence="1" type="ORF">MAMC_00926</name>
</gene>
<dbReference type="RefSeq" id="WP_178087672.1">
    <property type="nucleotide sequence ID" value="NZ_CABFUZ020000104.1"/>
</dbReference>
<dbReference type="InterPro" id="IPR012334">
    <property type="entry name" value="Pectin_lyas_fold"/>
</dbReference>
<comment type="caution">
    <text evidence="1">The sequence shown here is derived from an EMBL/GenBank/DDBJ whole genome shotgun (WGS) entry which is preliminary data.</text>
</comment>
<evidence type="ECO:0000313" key="1">
    <source>
        <dbReference type="EMBL" id="VVM06026.1"/>
    </source>
</evidence>
<evidence type="ECO:0008006" key="3">
    <source>
        <dbReference type="Google" id="ProtNLM"/>
    </source>
</evidence>
<organism evidence="1 2">
    <name type="scientific">Methylacidimicrobium cyclopophantes</name>
    <dbReference type="NCBI Taxonomy" id="1041766"/>
    <lineage>
        <taxon>Bacteria</taxon>
        <taxon>Pseudomonadati</taxon>
        <taxon>Verrucomicrobiota</taxon>
        <taxon>Methylacidimicrobium</taxon>
    </lineage>
</organism>
<dbReference type="Gene3D" id="2.160.20.10">
    <property type="entry name" value="Single-stranded right-handed beta-helix, Pectin lyase-like"/>
    <property type="match status" value="1"/>
</dbReference>